<keyword evidence="1" id="KW-0479">Metal-binding</keyword>
<reference evidence="4" key="2">
    <citation type="submission" date="2023-06" db="EMBL/GenBank/DDBJ databases">
        <authorList>
            <consortium name="Lawrence Berkeley National Laboratory"/>
            <person name="Haridas S."/>
            <person name="Hensen N."/>
            <person name="Bonometti L."/>
            <person name="Westerberg I."/>
            <person name="Brannstrom I.O."/>
            <person name="Guillou S."/>
            <person name="Cros-Aarteil S."/>
            <person name="Calhoun S."/>
            <person name="Kuo A."/>
            <person name="Mondo S."/>
            <person name="Pangilinan J."/>
            <person name="Riley R."/>
            <person name="LaButti K."/>
            <person name="Andreopoulos B."/>
            <person name="Lipzen A."/>
            <person name="Chen C."/>
            <person name="Yanf M."/>
            <person name="Daum C."/>
            <person name="Ng V."/>
            <person name="Clum A."/>
            <person name="Steindorff A."/>
            <person name="Ohm R."/>
            <person name="Martin F."/>
            <person name="Silar P."/>
            <person name="Natvig D."/>
            <person name="Lalanne C."/>
            <person name="Gautier V."/>
            <person name="Ament-velasquez S.L."/>
            <person name="Kruys A."/>
            <person name="Hutchinson M.I."/>
            <person name="Powell A.J."/>
            <person name="Barry K."/>
            <person name="Miller A.N."/>
            <person name="Grigoriev I.V."/>
            <person name="Debuchy R."/>
            <person name="Gladieux P."/>
            <person name="Thoren M.H."/>
            <person name="Johannesson H."/>
        </authorList>
    </citation>
    <scope>NUCLEOTIDE SEQUENCE</scope>
    <source>
        <strain evidence="4">CBS 232.78</strain>
    </source>
</reference>
<feature type="compositionally biased region" description="Low complexity" evidence="2">
    <location>
        <begin position="209"/>
        <end position="222"/>
    </location>
</feature>
<dbReference type="Proteomes" id="UP001285441">
    <property type="component" value="Unassembled WGS sequence"/>
</dbReference>
<accession>A0AAE0NTQ9</accession>
<evidence type="ECO:0000259" key="3">
    <source>
        <dbReference type="PROSITE" id="PS50157"/>
    </source>
</evidence>
<evidence type="ECO:0000256" key="1">
    <source>
        <dbReference type="PROSITE-ProRule" id="PRU00042"/>
    </source>
</evidence>
<reference evidence="4" key="1">
    <citation type="journal article" date="2023" name="Mol. Phylogenet. Evol.">
        <title>Genome-scale phylogeny and comparative genomics of the fungal order Sordariales.</title>
        <authorList>
            <person name="Hensen N."/>
            <person name="Bonometti L."/>
            <person name="Westerberg I."/>
            <person name="Brannstrom I.O."/>
            <person name="Guillou S."/>
            <person name="Cros-Aarteil S."/>
            <person name="Calhoun S."/>
            <person name="Haridas S."/>
            <person name="Kuo A."/>
            <person name="Mondo S."/>
            <person name="Pangilinan J."/>
            <person name="Riley R."/>
            <person name="LaButti K."/>
            <person name="Andreopoulos B."/>
            <person name="Lipzen A."/>
            <person name="Chen C."/>
            <person name="Yan M."/>
            <person name="Daum C."/>
            <person name="Ng V."/>
            <person name="Clum A."/>
            <person name="Steindorff A."/>
            <person name="Ohm R.A."/>
            <person name="Martin F."/>
            <person name="Silar P."/>
            <person name="Natvig D.O."/>
            <person name="Lalanne C."/>
            <person name="Gautier V."/>
            <person name="Ament-Velasquez S.L."/>
            <person name="Kruys A."/>
            <person name="Hutchinson M.I."/>
            <person name="Powell A.J."/>
            <person name="Barry K."/>
            <person name="Miller A.N."/>
            <person name="Grigoriev I.V."/>
            <person name="Debuchy R."/>
            <person name="Gladieux P."/>
            <person name="Hiltunen Thoren M."/>
            <person name="Johannesson H."/>
        </authorList>
    </citation>
    <scope>NUCLEOTIDE SEQUENCE</scope>
    <source>
        <strain evidence="4">CBS 232.78</strain>
    </source>
</reference>
<dbReference type="PROSITE" id="PS00028">
    <property type="entry name" value="ZINC_FINGER_C2H2_1"/>
    <property type="match status" value="1"/>
</dbReference>
<keyword evidence="1" id="KW-0862">Zinc</keyword>
<evidence type="ECO:0000313" key="5">
    <source>
        <dbReference type="Proteomes" id="UP001285441"/>
    </source>
</evidence>
<dbReference type="PROSITE" id="PS50157">
    <property type="entry name" value="ZINC_FINGER_C2H2_2"/>
    <property type="match status" value="1"/>
</dbReference>
<comment type="caution">
    <text evidence="4">The sequence shown here is derived from an EMBL/GenBank/DDBJ whole genome shotgun (WGS) entry which is preliminary data.</text>
</comment>
<evidence type="ECO:0000256" key="2">
    <source>
        <dbReference type="SAM" id="MobiDB-lite"/>
    </source>
</evidence>
<dbReference type="GO" id="GO:0008270">
    <property type="term" value="F:zinc ion binding"/>
    <property type="evidence" value="ECO:0007669"/>
    <property type="project" value="UniProtKB-KW"/>
</dbReference>
<dbReference type="InterPro" id="IPR013087">
    <property type="entry name" value="Znf_C2H2_type"/>
</dbReference>
<feature type="compositionally biased region" description="Polar residues" evidence="2">
    <location>
        <begin position="100"/>
        <end position="110"/>
    </location>
</feature>
<feature type="compositionally biased region" description="Acidic residues" evidence="2">
    <location>
        <begin position="246"/>
        <end position="270"/>
    </location>
</feature>
<organism evidence="4 5">
    <name type="scientific">Podospora didyma</name>
    <dbReference type="NCBI Taxonomy" id="330526"/>
    <lineage>
        <taxon>Eukaryota</taxon>
        <taxon>Fungi</taxon>
        <taxon>Dikarya</taxon>
        <taxon>Ascomycota</taxon>
        <taxon>Pezizomycotina</taxon>
        <taxon>Sordariomycetes</taxon>
        <taxon>Sordariomycetidae</taxon>
        <taxon>Sordariales</taxon>
        <taxon>Podosporaceae</taxon>
        <taxon>Podospora</taxon>
    </lineage>
</organism>
<sequence length="538" mass="56304">MAGTVEELSASSQMRPARPARRTPLPNAPGGGRTPLPDGPRGRLSSRGGIAKPGRGGGVATRGGFNPRTNGSTSAAGRQSTTTSTSDGDSDSDTIDPKSEPNTPQANQDLDNGRFRNRTSGGPIGRNFMARGRGSTGRRGGASTSRTPAGHGSGAVQPASDAMDIEEKPGGNDNAPPGDQPGGDETMDVDPPGDNGTGNEQLEDDDMGNDQQGGNDGTGDNQPRGSGGGGGTSGGGGGPPGGGGSDDSDDEGGDDDGNPGSDEDEEEEEVTPTPPKKGKYKKKRQAGHQTRGTIRIGKVNLNILPRVKDEECTDIPIRNIFQPDGGTWDVRVSPAGLTRLQAKGHVSQHGLTMDPNTGVWWFQEEGQPNPTALTYEGFELKMATIFAPCWTCGHKPQKRNGPKGHLTPKDYLAWHPQYRHGYRCPICGAWFIRSIALLKHRQNLAHFTQADLNEAGLHRPADGSDAVAGPSNGSPPNEAGPSNEAGPAVADPDDNRPDPKYGKVLFQIASIIDGSSSEDEEESEGEEQPEEEPDDGIE</sequence>
<feature type="domain" description="C2H2-type" evidence="3">
    <location>
        <begin position="422"/>
        <end position="451"/>
    </location>
</feature>
<feature type="compositionally biased region" description="Basic residues" evidence="2">
    <location>
        <begin position="276"/>
        <end position="286"/>
    </location>
</feature>
<protein>
    <recommendedName>
        <fullName evidence="3">C2H2-type domain-containing protein</fullName>
    </recommendedName>
</protein>
<feature type="region of interest" description="Disordered" evidence="2">
    <location>
        <begin position="1"/>
        <end position="293"/>
    </location>
</feature>
<keyword evidence="5" id="KW-1185">Reference proteome</keyword>
<keyword evidence="1" id="KW-0863">Zinc-finger</keyword>
<gene>
    <name evidence="4" type="ORF">B0H63DRAFT_541596</name>
</gene>
<dbReference type="AlphaFoldDB" id="A0AAE0NTQ9"/>
<proteinExistence type="predicted"/>
<evidence type="ECO:0000313" key="4">
    <source>
        <dbReference type="EMBL" id="KAK3387330.1"/>
    </source>
</evidence>
<feature type="compositionally biased region" description="Polar residues" evidence="2">
    <location>
        <begin position="67"/>
        <end position="79"/>
    </location>
</feature>
<feature type="region of interest" description="Disordered" evidence="2">
    <location>
        <begin position="456"/>
        <end position="538"/>
    </location>
</feature>
<name>A0AAE0NTQ9_9PEZI</name>
<dbReference type="EMBL" id="JAULSW010000003">
    <property type="protein sequence ID" value="KAK3387330.1"/>
    <property type="molecule type" value="Genomic_DNA"/>
</dbReference>
<feature type="compositionally biased region" description="Gly residues" evidence="2">
    <location>
        <begin position="225"/>
        <end position="245"/>
    </location>
</feature>
<feature type="compositionally biased region" description="Acidic residues" evidence="2">
    <location>
        <begin position="516"/>
        <end position="538"/>
    </location>
</feature>